<dbReference type="EMBL" id="CM004398">
    <property type="protein sequence ID" value="OAY35724.1"/>
    <property type="molecule type" value="Genomic_DNA"/>
</dbReference>
<accession>A0A2C9UXY6</accession>
<organism evidence="1">
    <name type="scientific">Manihot esculenta</name>
    <name type="common">Cassava</name>
    <name type="synonym">Jatropha manihot</name>
    <dbReference type="NCBI Taxonomy" id="3983"/>
    <lineage>
        <taxon>Eukaryota</taxon>
        <taxon>Viridiplantae</taxon>
        <taxon>Streptophyta</taxon>
        <taxon>Embryophyta</taxon>
        <taxon>Tracheophyta</taxon>
        <taxon>Spermatophyta</taxon>
        <taxon>Magnoliopsida</taxon>
        <taxon>eudicotyledons</taxon>
        <taxon>Gunneridae</taxon>
        <taxon>Pentapetalae</taxon>
        <taxon>rosids</taxon>
        <taxon>fabids</taxon>
        <taxon>Malpighiales</taxon>
        <taxon>Euphorbiaceae</taxon>
        <taxon>Crotonoideae</taxon>
        <taxon>Manihoteae</taxon>
        <taxon>Manihot</taxon>
    </lineage>
</organism>
<evidence type="ECO:0000313" key="1">
    <source>
        <dbReference type="EMBL" id="OAY35724.1"/>
    </source>
</evidence>
<protein>
    <submittedName>
        <fullName evidence="1">Uncharacterized protein</fullName>
    </submittedName>
</protein>
<dbReference type="AlphaFoldDB" id="A0A2C9UXY6"/>
<proteinExistence type="predicted"/>
<gene>
    <name evidence="1" type="ORF">MANES_12G125000</name>
</gene>
<sequence>MKLLYLLSKKVFTRSFLDDHTSCLRERSTHPNPRTHC</sequence>
<reference evidence="1" key="1">
    <citation type="submission" date="2016-02" db="EMBL/GenBank/DDBJ databases">
        <title>WGS assembly of Manihot esculenta.</title>
        <authorList>
            <person name="Bredeson J.V."/>
            <person name="Prochnik S.E."/>
            <person name="Lyons J.B."/>
            <person name="Schmutz J."/>
            <person name="Grimwood J."/>
            <person name="Vrebalov J."/>
            <person name="Bart R.S."/>
            <person name="Amuge T."/>
            <person name="Ferguson M.E."/>
            <person name="Green R."/>
            <person name="Putnam N."/>
            <person name="Stites J."/>
            <person name="Rounsley S."/>
            <person name="Rokhsar D.S."/>
        </authorList>
    </citation>
    <scope>NUCLEOTIDE SEQUENCE [LARGE SCALE GENOMIC DNA]</scope>
    <source>
        <tissue evidence="1">Leaf</tissue>
    </source>
</reference>
<name>A0A2C9UXY6_MANES</name>